<sequence length="118" mass="13218">MKVICENCGKENPENRKFCSECGKRIKKKTSMGRGIEAPYPGKCGMKPVNYTASGALSDPCSYRSGLTASEFIFILLFSPPAGLIGFLVWYGKKPRRARQSLTIALVMFLFFMIIFLF</sequence>
<dbReference type="Gene3D" id="4.10.1060.50">
    <property type="match status" value="1"/>
</dbReference>
<keyword evidence="1" id="KW-1133">Transmembrane helix</keyword>
<dbReference type="PaxDb" id="79929-MTBMA_c09980"/>
<evidence type="ECO:0000313" key="3">
    <source>
        <dbReference type="EMBL" id="ADL58593.1"/>
    </source>
</evidence>
<keyword evidence="1" id="KW-0812">Transmembrane</keyword>
<dbReference type="GeneID" id="41327861"/>
<dbReference type="Pfam" id="PF13240">
    <property type="entry name" value="Zn_Ribbon_1"/>
    <property type="match status" value="1"/>
</dbReference>
<protein>
    <recommendedName>
        <fullName evidence="2">Zinc-ribbon domain-containing protein</fullName>
    </recommendedName>
</protein>
<dbReference type="Proteomes" id="UP000000345">
    <property type="component" value="Chromosome"/>
</dbReference>
<dbReference type="AlphaFoldDB" id="D9PWJ5"/>
<dbReference type="InterPro" id="IPR038587">
    <property type="entry name" value="Ribosomal_eL40_sf"/>
</dbReference>
<accession>D9PWJ5</accession>
<dbReference type="EMBL" id="CP001710">
    <property type="protein sequence ID" value="ADL58593.1"/>
    <property type="molecule type" value="Genomic_DNA"/>
</dbReference>
<dbReference type="HOGENOM" id="CLU_2067856_0_0_2"/>
<feature type="transmembrane region" description="Helical" evidence="1">
    <location>
        <begin position="98"/>
        <end position="117"/>
    </location>
</feature>
<proteinExistence type="predicted"/>
<dbReference type="RefSeq" id="WP_013295816.1">
    <property type="nucleotide sequence ID" value="NC_014408.1"/>
</dbReference>
<name>D9PWJ5_METTM</name>
<dbReference type="STRING" id="79929.MTBMA_c09980"/>
<evidence type="ECO:0000259" key="2">
    <source>
        <dbReference type="Pfam" id="PF13240"/>
    </source>
</evidence>
<organism evidence="3 4">
    <name type="scientific">Methanothermobacter marburgensis (strain ATCC BAA-927 / DSM 2133 / JCM 14651 / NBRC 100331 / OCM 82 / Marburg)</name>
    <name type="common">Methanobacterium thermoautotrophicum</name>
    <dbReference type="NCBI Taxonomy" id="79929"/>
    <lineage>
        <taxon>Archaea</taxon>
        <taxon>Methanobacteriati</taxon>
        <taxon>Methanobacteriota</taxon>
        <taxon>Methanomada group</taxon>
        <taxon>Methanobacteria</taxon>
        <taxon>Methanobacteriales</taxon>
        <taxon>Methanobacteriaceae</taxon>
        <taxon>Methanothermobacter</taxon>
    </lineage>
</organism>
<evidence type="ECO:0000313" key="4">
    <source>
        <dbReference type="Proteomes" id="UP000000345"/>
    </source>
</evidence>
<dbReference type="GeneID" id="9704706"/>
<feature type="transmembrane region" description="Helical" evidence="1">
    <location>
        <begin position="72"/>
        <end position="91"/>
    </location>
</feature>
<feature type="domain" description="Zinc-ribbon" evidence="2">
    <location>
        <begin position="5"/>
        <end position="25"/>
    </location>
</feature>
<reference key="1">
    <citation type="submission" date="2009-08" db="EMBL/GenBank/DDBJ databases">
        <title>The genome sequence of Methanothermobacter marburgensis.</title>
        <authorList>
            <person name="Kaster A."/>
            <person name="Seedorf H."/>
            <person name="Goenrich M."/>
            <person name="Wiezer A."/>
            <person name="Liesegang H."/>
            <person name="Thauer R."/>
            <person name="Gottschalk G."/>
        </authorList>
    </citation>
    <scope>NUCLEOTIDE SEQUENCE</scope>
    <source>
        <strain>Marburg</strain>
    </source>
</reference>
<keyword evidence="4" id="KW-1185">Reference proteome</keyword>
<dbReference type="OrthoDB" id="142298at2157"/>
<evidence type="ECO:0000256" key="1">
    <source>
        <dbReference type="SAM" id="Phobius"/>
    </source>
</evidence>
<keyword evidence="1" id="KW-0472">Membrane</keyword>
<dbReference type="InterPro" id="IPR026870">
    <property type="entry name" value="Zinc_ribbon_dom"/>
</dbReference>
<reference evidence="3 4" key="2">
    <citation type="journal article" date="2010" name="J. Bacteriol.">
        <title>Complete genome sequence of Methanothermobacter marburgensis, a methanoarchaeon model organism.</title>
        <authorList>
            <person name="Liesegang H."/>
            <person name="Kaster A.K."/>
            <person name="Wiezer A."/>
            <person name="Goenrich M."/>
            <person name="Wollherr A."/>
            <person name="Seedorf H."/>
            <person name="Gottschalk G."/>
            <person name="Thauer R.K."/>
        </authorList>
    </citation>
    <scope>NUCLEOTIDE SEQUENCE [LARGE SCALE GENOMIC DNA]</scope>
    <source>
        <strain evidence="4">ATCC BAA-927 / DSM 2133 / JCM 14651 / NBRC 100331 / OCM 82 / Marburg</strain>
    </source>
</reference>
<gene>
    <name evidence="3" type="ordered locus">MTBMA_c09980</name>
</gene>
<dbReference type="KEGG" id="mmg:MTBMA_c09980"/>